<dbReference type="Pfam" id="PF01869">
    <property type="entry name" value="BcrAD_BadFG"/>
    <property type="match status" value="1"/>
</dbReference>
<evidence type="ECO:0000259" key="2">
    <source>
        <dbReference type="Pfam" id="PF01869"/>
    </source>
</evidence>
<dbReference type="InterPro" id="IPR002731">
    <property type="entry name" value="ATPase_BadF"/>
</dbReference>
<feature type="compositionally biased region" description="Basic and acidic residues" evidence="1">
    <location>
        <begin position="31"/>
        <end position="45"/>
    </location>
</feature>
<evidence type="ECO:0000256" key="1">
    <source>
        <dbReference type="SAM" id="MobiDB-lite"/>
    </source>
</evidence>
<dbReference type="CDD" id="cd24082">
    <property type="entry name" value="ASKHA_NBD_GspK-like"/>
    <property type="match status" value="1"/>
</dbReference>
<sequence>MPTAPEARRAPRRARPSAPAESFVSRNIVLHAERHPVKRPPDEVRSALARGQAGATAREQSGGKGNGTMAGTEEKAPALFMGIDGGGSTCRARLRDGAGAVLGEAVGGSANVYLDFAGALAAVRDCIGATLAAAGLQSDAGGRLRVGLGLAGVSSPAIAAEVAAALPGFAEVRVSNDAVTACLGAHGGADGGLVIAGTGSAGLALVGGREIVVGGRGFVLGDDGSGARIGLDAWRRALRAHDGLEPHTPFTRSLMARFGDDPAAVIRWGLAARSADYGAEAPACFAAAAGGDAVALSIVRGAAASLAELVAAVRRLGADRICLVGGGASAVRPYLPAAVADALAPPHADARDGAVLLAGGRLP</sequence>
<dbReference type="SUPFAM" id="SSF53067">
    <property type="entry name" value="Actin-like ATPase domain"/>
    <property type="match status" value="2"/>
</dbReference>
<reference evidence="3 4" key="1">
    <citation type="submission" date="2018-12" db="EMBL/GenBank/DDBJ databases">
        <authorList>
            <person name="Grouzdev D.S."/>
            <person name="Krutkina M.S."/>
        </authorList>
    </citation>
    <scope>NUCLEOTIDE SEQUENCE [LARGE SCALE GENOMIC DNA]</scope>
    <source>
        <strain evidence="3 4">RmlP026</strain>
    </source>
</reference>
<organism evidence="3 4">
    <name type="scientific">Lichenibacterium minor</name>
    <dbReference type="NCBI Taxonomy" id="2316528"/>
    <lineage>
        <taxon>Bacteria</taxon>
        <taxon>Pseudomonadati</taxon>
        <taxon>Pseudomonadota</taxon>
        <taxon>Alphaproteobacteria</taxon>
        <taxon>Hyphomicrobiales</taxon>
        <taxon>Lichenihabitantaceae</taxon>
        <taxon>Lichenibacterium</taxon>
    </lineage>
</organism>
<dbReference type="OrthoDB" id="63487at2"/>
<feature type="domain" description="ATPase BadF/BadG/BcrA/BcrD type" evidence="2">
    <location>
        <begin position="82"/>
        <end position="330"/>
    </location>
</feature>
<reference evidence="3 4" key="2">
    <citation type="submission" date="2019-02" db="EMBL/GenBank/DDBJ databases">
        <title>'Lichenibacterium ramalinii' gen. nov. sp. nov., 'Lichenibacterium minor' gen. nov. sp. nov.</title>
        <authorList>
            <person name="Pankratov T."/>
        </authorList>
    </citation>
    <scope>NUCLEOTIDE SEQUENCE [LARGE SCALE GENOMIC DNA]</scope>
    <source>
        <strain evidence="3 4">RmlP026</strain>
    </source>
</reference>
<dbReference type="EMBL" id="QYBB01000011">
    <property type="protein sequence ID" value="RYC31753.1"/>
    <property type="molecule type" value="Genomic_DNA"/>
</dbReference>
<protein>
    <recommendedName>
        <fullName evidence="2">ATPase BadF/BadG/BcrA/BcrD type domain-containing protein</fullName>
    </recommendedName>
</protein>
<name>A0A4Q2U5A4_9HYPH</name>
<dbReference type="AlphaFoldDB" id="A0A4Q2U5A4"/>
<evidence type="ECO:0000313" key="4">
    <source>
        <dbReference type="Proteomes" id="UP000290759"/>
    </source>
</evidence>
<comment type="caution">
    <text evidence="3">The sequence shown here is derived from an EMBL/GenBank/DDBJ whole genome shotgun (WGS) entry which is preliminary data.</text>
</comment>
<dbReference type="PANTHER" id="PTHR43190">
    <property type="entry name" value="N-ACETYL-D-GLUCOSAMINE KINASE"/>
    <property type="match status" value="1"/>
</dbReference>
<evidence type="ECO:0000313" key="3">
    <source>
        <dbReference type="EMBL" id="RYC31753.1"/>
    </source>
</evidence>
<dbReference type="Proteomes" id="UP000290759">
    <property type="component" value="Unassembled WGS sequence"/>
</dbReference>
<accession>A0A4Q2U5A4</accession>
<dbReference type="InterPro" id="IPR043129">
    <property type="entry name" value="ATPase_NBD"/>
</dbReference>
<keyword evidence="4" id="KW-1185">Reference proteome</keyword>
<gene>
    <name evidence="3" type="ORF">D3273_11470</name>
</gene>
<proteinExistence type="predicted"/>
<dbReference type="InterPro" id="IPR052519">
    <property type="entry name" value="Euk-type_GlcNAc_Kinase"/>
</dbReference>
<dbReference type="PANTHER" id="PTHR43190:SF3">
    <property type="entry name" value="N-ACETYL-D-GLUCOSAMINE KINASE"/>
    <property type="match status" value="1"/>
</dbReference>
<dbReference type="Gene3D" id="3.30.420.40">
    <property type="match status" value="2"/>
</dbReference>
<feature type="region of interest" description="Disordered" evidence="1">
    <location>
        <begin position="1"/>
        <end position="71"/>
    </location>
</feature>